<dbReference type="AlphaFoldDB" id="A0A4P8YKZ5"/>
<name>A0A4P8YKZ5_9ENTR</name>
<evidence type="ECO:0000259" key="5">
    <source>
        <dbReference type="PROSITE" id="PS50977"/>
    </source>
</evidence>
<keyword evidence="7" id="KW-1185">Reference proteome</keyword>
<dbReference type="RefSeq" id="WP_138097596.1">
    <property type="nucleotide sequence ID" value="NZ_CP040428.1"/>
</dbReference>
<dbReference type="InterPro" id="IPR001647">
    <property type="entry name" value="HTH_TetR"/>
</dbReference>
<dbReference type="SUPFAM" id="SSF46689">
    <property type="entry name" value="Homeodomain-like"/>
    <property type="match status" value="1"/>
</dbReference>
<feature type="DNA-binding region" description="H-T-H motif" evidence="4">
    <location>
        <begin position="35"/>
        <end position="54"/>
    </location>
</feature>
<evidence type="ECO:0000313" key="6">
    <source>
        <dbReference type="EMBL" id="QCT21440.1"/>
    </source>
</evidence>
<keyword evidence="2 4" id="KW-0238">DNA-binding</keyword>
<proteinExistence type="predicted"/>
<keyword evidence="3" id="KW-0804">Transcription</keyword>
<evidence type="ECO:0000256" key="4">
    <source>
        <dbReference type="PROSITE-ProRule" id="PRU00335"/>
    </source>
</evidence>
<evidence type="ECO:0000256" key="1">
    <source>
        <dbReference type="ARBA" id="ARBA00023015"/>
    </source>
</evidence>
<dbReference type="EMBL" id="CP040428">
    <property type="protein sequence ID" value="QCT21440.1"/>
    <property type="molecule type" value="Genomic_DNA"/>
</dbReference>
<dbReference type="Gene3D" id="1.10.357.10">
    <property type="entry name" value="Tetracycline Repressor, domain 2"/>
    <property type="match status" value="1"/>
</dbReference>
<dbReference type="PROSITE" id="PS50977">
    <property type="entry name" value="HTH_TETR_2"/>
    <property type="match status" value="1"/>
</dbReference>
<dbReference type="GO" id="GO:0003677">
    <property type="term" value="F:DNA binding"/>
    <property type="evidence" value="ECO:0007669"/>
    <property type="project" value="UniProtKB-UniRule"/>
</dbReference>
<dbReference type="PANTHER" id="PTHR47506:SF6">
    <property type="entry name" value="HTH-TYPE TRANSCRIPTIONAL REPRESSOR NEMR"/>
    <property type="match status" value="1"/>
</dbReference>
<dbReference type="KEGG" id="izh:FEM41_18185"/>
<dbReference type="InterPro" id="IPR041479">
    <property type="entry name" value="TetR_CgmR_C"/>
</dbReference>
<accession>A0A4P8YKZ5</accession>
<sequence>MSKAHHRPKDPAALRQQLLDSAAQIIATRGLPALTLDKVVKESGISKGGLQHHFATRQALIDGVFETLQDQMRAEIDQEMAREPQAQGRATRAYIRACARLMPDHEQEMNRALMAAMMADPYLRDQWAEFINQLPQDPGDEAISRQRLLCRLAADGMWFAALCGYHTQAPEQRRWIVERLLELAERVK</sequence>
<dbReference type="SUPFAM" id="SSF48498">
    <property type="entry name" value="Tetracyclin repressor-like, C-terminal domain"/>
    <property type="match status" value="1"/>
</dbReference>
<reference evidence="6 7" key="1">
    <citation type="submission" date="2019-05" db="EMBL/GenBank/DDBJ databases">
        <title>Complete genome sequence of Izhakiella calystegiae KSNA2, an endophyte isolated from beach morning glory (Calystegia soldanella).</title>
        <authorList>
            <person name="Jiang L."/>
            <person name="Jeong J.C."/>
            <person name="Kim C.Y."/>
            <person name="Kim D.H."/>
            <person name="Kim S.W."/>
            <person name="Lee j."/>
        </authorList>
    </citation>
    <scope>NUCLEOTIDE SEQUENCE [LARGE SCALE GENOMIC DNA]</scope>
    <source>
        <strain evidence="6 7">KSNA2</strain>
    </source>
</reference>
<dbReference type="OrthoDB" id="9809772at2"/>
<evidence type="ECO:0000313" key="7">
    <source>
        <dbReference type="Proteomes" id="UP000302163"/>
    </source>
</evidence>
<organism evidence="6 7">
    <name type="scientific">Jejubacter calystegiae</name>
    <dbReference type="NCBI Taxonomy" id="2579935"/>
    <lineage>
        <taxon>Bacteria</taxon>
        <taxon>Pseudomonadati</taxon>
        <taxon>Pseudomonadota</taxon>
        <taxon>Gammaproteobacteria</taxon>
        <taxon>Enterobacterales</taxon>
        <taxon>Enterobacteriaceae</taxon>
        <taxon>Jejubacter</taxon>
    </lineage>
</organism>
<dbReference type="Proteomes" id="UP000302163">
    <property type="component" value="Chromosome"/>
</dbReference>
<dbReference type="PRINTS" id="PR00455">
    <property type="entry name" value="HTHTETR"/>
</dbReference>
<dbReference type="Pfam" id="PF17937">
    <property type="entry name" value="TetR_C_28"/>
    <property type="match status" value="1"/>
</dbReference>
<dbReference type="InterPro" id="IPR009057">
    <property type="entry name" value="Homeodomain-like_sf"/>
</dbReference>
<dbReference type="Pfam" id="PF00440">
    <property type="entry name" value="TetR_N"/>
    <property type="match status" value="1"/>
</dbReference>
<gene>
    <name evidence="6" type="ORF">FEM41_18185</name>
</gene>
<evidence type="ECO:0000256" key="3">
    <source>
        <dbReference type="ARBA" id="ARBA00023163"/>
    </source>
</evidence>
<dbReference type="PANTHER" id="PTHR47506">
    <property type="entry name" value="TRANSCRIPTIONAL REGULATORY PROTEIN"/>
    <property type="match status" value="1"/>
</dbReference>
<dbReference type="InterPro" id="IPR036271">
    <property type="entry name" value="Tet_transcr_reg_TetR-rel_C_sf"/>
</dbReference>
<protein>
    <submittedName>
        <fullName evidence="6">TetR/AcrR family transcriptional regulator</fullName>
    </submittedName>
</protein>
<feature type="domain" description="HTH tetR-type" evidence="5">
    <location>
        <begin position="12"/>
        <end position="72"/>
    </location>
</feature>
<keyword evidence="1" id="KW-0805">Transcription regulation</keyword>
<evidence type="ECO:0000256" key="2">
    <source>
        <dbReference type="ARBA" id="ARBA00023125"/>
    </source>
</evidence>